<dbReference type="Pfam" id="PF12277">
    <property type="entry name" value="DUF3618"/>
    <property type="match status" value="1"/>
</dbReference>
<feature type="region of interest" description="Disordered" evidence="1">
    <location>
        <begin position="1"/>
        <end position="40"/>
    </location>
</feature>
<keyword evidence="2" id="KW-0812">Transmembrane</keyword>
<dbReference type="InterPro" id="IPR022062">
    <property type="entry name" value="DUF3618"/>
</dbReference>
<feature type="transmembrane region" description="Helical" evidence="2">
    <location>
        <begin position="102"/>
        <end position="120"/>
    </location>
</feature>
<feature type="region of interest" description="Disordered" evidence="1">
    <location>
        <begin position="56"/>
        <end position="98"/>
    </location>
</feature>
<dbReference type="Gene3D" id="1.20.120.20">
    <property type="entry name" value="Apolipoprotein"/>
    <property type="match status" value="1"/>
</dbReference>
<protein>
    <submittedName>
        <fullName evidence="3">DUF3618 domain-containing protein</fullName>
    </submittedName>
</protein>
<keyword evidence="2" id="KW-0472">Membrane</keyword>
<feature type="compositionally biased region" description="Low complexity" evidence="1">
    <location>
        <begin position="228"/>
        <end position="237"/>
    </location>
</feature>
<gene>
    <name evidence="3" type="ORF">AADG42_10195</name>
</gene>
<evidence type="ECO:0000256" key="1">
    <source>
        <dbReference type="SAM" id="MobiDB-lite"/>
    </source>
</evidence>
<feature type="compositionally biased region" description="Basic and acidic residues" evidence="1">
    <location>
        <begin position="199"/>
        <end position="217"/>
    </location>
</feature>
<reference evidence="3 4" key="1">
    <citation type="submission" date="2024-04" db="EMBL/GenBank/DDBJ databases">
        <title>Isolation of an actinomycete strain from pig manure.</title>
        <authorList>
            <person name="Gong T."/>
            <person name="Yu Z."/>
            <person name="An M."/>
            <person name="Wei C."/>
            <person name="Yang W."/>
            <person name="Liu L."/>
        </authorList>
    </citation>
    <scope>NUCLEOTIDE SEQUENCE [LARGE SCALE GENOMIC DNA]</scope>
    <source>
        <strain evidence="3 4">ZF39</strain>
    </source>
</reference>
<proteinExistence type="predicted"/>
<keyword evidence="4" id="KW-1185">Reference proteome</keyword>
<evidence type="ECO:0000256" key="2">
    <source>
        <dbReference type="SAM" id="Phobius"/>
    </source>
</evidence>
<name>A0ABZ3FNM5_9ACTN</name>
<keyword evidence="2" id="KW-1133">Transmembrane helix</keyword>
<feature type="region of interest" description="Disordered" evidence="1">
    <location>
        <begin position="175"/>
        <end position="280"/>
    </location>
</feature>
<accession>A0ABZ3FNM5</accession>
<evidence type="ECO:0000313" key="4">
    <source>
        <dbReference type="Proteomes" id="UP001442841"/>
    </source>
</evidence>
<organism evidence="3 4">
    <name type="scientific">Ammonicoccus fulvus</name>
    <dbReference type="NCBI Taxonomy" id="3138240"/>
    <lineage>
        <taxon>Bacteria</taxon>
        <taxon>Bacillati</taxon>
        <taxon>Actinomycetota</taxon>
        <taxon>Actinomycetes</taxon>
        <taxon>Propionibacteriales</taxon>
        <taxon>Propionibacteriaceae</taxon>
        <taxon>Ammonicoccus</taxon>
    </lineage>
</organism>
<dbReference type="EMBL" id="CP154795">
    <property type="protein sequence ID" value="XAN07651.1"/>
    <property type="molecule type" value="Genomic_DNA"/>
</dbReference>
<dbReference type="SUPFAM" id="SSF58113">
    <property type="entry name" value="Apolipoprotein A-I"/>
    <property type="match status" value="1"/>
</dbReference>
<dbReference type="RefSeq" id="WP_425309104.1">
    <property type="nucleotide sequence ID" value="NZ_CP154795.1"/>
</dbReference>
<sequence>MTNQNDPDAIRRDIERTRSDLSHDVNALADEAKPGNVVRRQVEGVKDSAQNLKERVFGSSDDPYELYGEPSARDRAAQVGQDARQAVQGAPRQLKQRTRGNPLAAGLIAFGAGALLGSLIPTTRREQQLATDLKDKAQPLVDQAQAVAKEAAEHLRPQAEQAVANVKESATESAQIVADEGSLQAQGVKEHAATSAQDVRGHAETAVDDVRASRKDGTTGSGAGLGAGAATTSETAGDPIAVTHDYDQTTGQGPDFGRLGVDPNRPDPNPGTGRTDNWPS</sequence>
<feature type="compositionally biased region" description="Basic and acidic residues" evidence="1">
    <location>
        <begin position="8"/>
        <end position="23"/>
    </location>
</feature>
<evidence type="ECO:0000313" key="3">
    <source>
        <dbReference type="EMBL" id="XAN07651.1"/>
    </source>
</evidence>
<dbReference type="Proteomes" id="UP001442841">
    <property type="component" value="Chromosome"/>
</dbReference>